<organism evidence="2 3">
    <name type="scientific">Streptomyces orinoci</name>
    <name type="common">Streptoverticillium orinoci</name>
    <dbReference type="NCBI Taxonomy" id="67339"/>
    <lineage>
        <taxon>Bacteria</taxon>
        <taxon>Bacillati</taxon>
        <taxon>Actinomycetota</taxon>
        <taxon>Actinomycetes</taxon>
        <taxon>Kitasatosporales</taxon>
        <taxon>Streptomycetaceae</taxon>
        <taxon>Streptomyces</taxon>
    </lineage>
</organism>
<feature type="domain" description="DUF397" evidence="1">
    <location>
        <begin position="7"/>
        <end position="57"/>
    </location>
</feature>
<evidence type="ECO:0000313" key="3">
    <source>
        <dbReference type="Proteomes" id="UP001552594"/>
    </source>
</evidence>
<comment type="caution">
    <text evidence="2">The sequence shown here is derived from an EMBL/GenBank/DDBJ whole genome shotgun (WGS) entry which is preliminary data.</text>
</comment>
<sequence>MSKACIWQKSTFSSSGAECLTVKRDSNGFLQFRESDEPSVTLRVTCAGLKAMLAAIRTCRLEQDQRIFF</sequence>
<evidence type="ECO:0000313" key="2">
    <source>
        <dbReference type="EMBL" id="MEV5511045.1"/>
    </source>
</evidence>
<accession>A0ABV3KB37</accession>
<evidence type="ECO:0000259" key="1">
    <source>
        <dbReference type="Pfam" id="PF04149"/>
    </source>
</evidence>
<proteinExistence type="predicted"/>
<keyword evidence="3" id="KW-1185">Reference proteome</keyword>
<dbReference type="InterPro" id="IPR007278">
    <property type="entry name" value="DUF397"/>
</dbReference>
<reference evidence="2 3" key="1">
    <citation type="submission" date="2024-06" db="EMBL/GenBank/DDBJ databases">
        <title>The Natural Products Discovery Center: Release of the First 8490 Sequenced Strains for Exploring Actinobacteria Biosynthetic Diversity.</title>
        <authorList>
            <person name="Kalkreuter E."/>
            <person name="Kautsar S.A."/>
            <person name="Yang D."/>
            <person name="Bader C.D."/>
            <person name="Teijaro C.N."/>
            <person name="Fluegel L."/>
            <person name="Davis C.M."/>
            <person name="Simpson J.R."/>
            <person name="Lauterbach L."/>
            <person name="Steele A.D."/>
            <person name="Gui C."/>
            <person name="Meng S."/>
            <person name="Li G."/>
            <person name="Viehrig K."/>
            <person name="Ye F."/>
            <person name="Su P."/>
            <person name="Kiefer A.F."/>
            <person name="Nichols A."/>
            <person name="Cepeda A.J."/>
            <person name="Yan W."/>
            <person name="Fan B."/>
            <person name="Jiang Y."/>
            <person name="Adhikari A."/>
            <person name="Zheng C.-J."/>
            <person name="Schuster L."/>
            <person name="Cowan T.M."/>
            <person name="Smanski M.J."/>
            <person name="Chevrette M.G."/>
            <person name="De Carvalho L.P.S."/>
            <person name="Shen B."/>
        </authorList>
    </citation>
    <scope>NUCLEOTIDE SEQUENCE [LARGE SCALE GENOMIC DNA]</scope>
    <source>
        <strain evidence="2 3">NPDC052347</strain>
    </source>
</reference>
<dbReference type="Proteomes" id="UP001552594">
    <property type="component" value="Unassembled WGS sequence"/>
</dbReference>
<dbReference type="RefSeq" id="WP_109282053.1">
    <property type="nucleotide sequence ID" value="NZ_JBFAUK010000048.1"/>
</dbReference>
<protein>
    <submittedName>
        <fullName evidence="2">DUF397 domain-containing protein</fullName>
    </submittedName>
</protein>
<dbReference type="EMBL" id="JBFAUK010000048">
    <property type="protein sequence ID" value="MEV5511045.1"/>
    <property type="molecule type" value="Genomic_DNA"/>
</dbReference>
<gene>
    <name evidence="2" type="ORF">AB0L16_32305</name>
</gene>
<dbReference type="Pfam" id="PF04149">
    <property type="entry name" value="DUF397"/>
    <property type="match status" value="1"/>
</dbReference>
<name>A0ABV3KB37_STRON</name>